<dbReference type="PANTHER" id="PTHR17920:SF3">
    <property type="entry name" value="TRANSMEMBRANE AND COILED-COIL DOMAIN-CONTAINING PROTEIN 4"/>
    <property type="match status" value="1"/>
</dbReference>
<keyword evidence="7" id="KW-1185">Reference proteome</keyword>
<evidence type="ECO:0000256" key="5">
    <source>
        <dbReference type="SAM" id="MobiDB-lite"/>
    </source>
</evidence>
<dbReference type="AlphaFoldDB" id="A0A1H9WLE3"/>
<dbReference type="EMBL" id="FOGQ01000026">
    <property type="protein sequence ID" value="SES34736.1"/>
    <property type="molecule type" value="Genomic_DNA"/>
</dbReference>
<gene>
    <name evidence="6" type="ORF">SAMN05661109_02799</name>
</gene>
<dbReference type="Gene3D" id="3.40.50.1820">
    <property type="entry name" value="alpha/beta hydrolase"/>
    <property type="match status" value="1"/>
</dbReference>
<feature type="compositionally biased region" description="Acidic residues" evidence="5">
    <location>
        <begin position="90"/>
        <end position="107"/>
    </location>
</feature>
<evidence type="ECO:0000256" key="2">
    <source>
        <dbReference type="ARBA" id="ARBA00022692"/>
    </source>
</evidence>
<dbReference type="InterPro" id="IPR029058">
    <property type="entry name" value="AB_hydrolase_fold"/>
</dbReference>
<evidence type="ECO:0008006" key="8">
    <source>
        <dbReference type="Google" id="ProtNLM"/>
    </source>
</evidence>
<dbReference type="SUPFAM" id="SSF53474">
    <property type="entry name" value="alpha/beta-Hydrolases"/>
    <property type="match status" value="1"/>
</dbReference>
<evidence type="ECO:0000256" key="3">
    <source>
        <dbReference type="ARBA" id="ARBA00022989"/>
    </source>
</evidence>
<evidence type="ECO:0000256" key="4">
    <source>
        <dbReference type="ARBA" id="ARBA00023136"/>
    </source>
</evidence>
<comment type="subcellular location">
    <subcellularLocation>
        <location evidence="1">Membrane</location>
        <topology evidence="1">Multi-pass membrane protein</topology>
    </subcellularLocation>
</comment>
<dbReference type="Pfam" id="PF05277">
    <property type="entry name" value="DUF726"/>
    <property type="match status" value="1"/>
</dbReference>
<dbReference type="Proteomes" id="UP000198929">
    <property type="component" value="Unassembled WGS sequence"/>
</dbReference>
<proteinExistence type="predicted"/>
<reference evidence="7" key="1">
    <citation type="submission" date="2016-10" db="EMBL/GenBank/DDBJ databases">
        <authorList>
            <person name="Varghese N."/>
            <person name="Submissions S."/>
        </authorList>
    </citation>
    <scope>NUCLEOTIDE SEQUENCE [LARGE SCALE GENOMIC DNA]</scope>
    <source>
        <strain evidence="7">DSM 20524</strain>
    </source>
</reference>
<evidence type="ECO:0000313" key="6">
    <source>
        <dbReference type="EMBL" id="SES34736.1"/>
    </source>
</evidence>
<evidence type="ECO:0000256" key="1">
    <source>
        <dbReference type="ARBA" id="ARBA00004141"/>
    </source>
</evidence>
<name>A0A1H9WLE3_9CORY</name>
<dbReference type="STRING" id="1121357.SAMN05661109_02799"/>
<evidence type="ECO:0000313" key="7">
    <source>
        <dbReference type="Proteomes" id="UP000198929"/>
    </source>
</evidence>
<keyword evidence="3" id="KW-1133">Transmembrane helix</keyword>
<feature type="region of interest" description="Disordered" evidence="5">
    <location>
        <begin position="90"/>
        <end position="133"/>
    </location>
</feature>
<dbReference type="PANTHER" id="PTHR17920">
    <property type="entry name" value="TRANSMEMBRANE AND COILED-COIL DOMAIN-CONTAINING PROTEIN 4 TMCO4"/>
    <property type="match status" value="1"/>
</dbReference>
<dbReference type="GO" id="GO:0016020">
    <property type="term" value="C:membrane"/>
    <property type="evidence" value="ECO:0007669"/>
    <property type="project" value="UniProtKB-SubCell"/>
</dbReference>
<dbReference type="InterPro" id="IPR007941">
    <property type="entry name" value="DUF726"/>
</dbReference>
<dbReference type="RefSeq" id="WP_092261124.1">
    <property type="nucleotide sequence ID" value="NZ_CP047199.1"/>
</dbReference>
<protein>
    <recommendedName>
        <fullName evidence="8">Alpha/beta hydrolase</fullName>
    </recommendedName>
</protein>
<organism evidence="6 7">
    <name type="scientific">Corynebacterium cystitidis DSM 20524</name>
    <dbReference type="NCBI Taxonomy" id="1121357"/>
    <lineage>
        <taxon>Bacteria</taxon>
        <taxon>Bacillati</taxon>
        <taxon>Actinomycetota</taxon>
        <taxon>Actinomycetes</taxon>
        <taxon>Mycobacteriales</taxon>
        <taxon>Corynebacteriaceae</taxon>
        <taxon>Corynebacterium</taxon>
    </lineage>
</organism>
<keyword evidence="2" id="KW-0812">Transmembrane</keyword>
<feature type="compositionally biased region" description="Basic and acidic residues" evidence="5">
    <location>
        <begin position="108"/>
        <end position="133"/>
    </location>
</feature>
<accession>A0A1H9WLE3</accession>
<keyword evidence="4" id="KW-0472">Membrane</keyword>
<sequence>MAAEVTFREVDLSRIIVTVEFPDLSKIELDWDTRLGEPKYRGAANITSNPMIQACMLDYANRTLMAQRPDEELDVDEWDDIALAVRADEDADDVADGEADNVVDEGDCGGKQEEKARKKEERQRRKKRKELDKSVKNAKKTLQGYAELLAFGFDEEGDKQGWCSVCCVFSVHKKIATPKTWVPSYSCSNCGGATRRCRLPGCEHFALRSLGPADAGAWCAEHDNSMPDFDRQHERIAELSDWKKIWEPRAKNMSLVTKVGAGVVGAGLLLTPFFAAAAPAIGGAIGAVAGYSGVVAQNYGLALIAGGAKTAGGLGMAGGKLVIAMTGTAVGGATGNRVVGAYTRDDKSFGIRKIRGGSGPTVVYASGWLTEKTEETDDWVALIDTAYPDSPIYRVTWGAKELRALTAFGLSNLATAQGKRLFVTVAKQATKLAAKQLNPVAGIQFAASILTNPWTTAINRSEQAGKTIAALIARTDAEEGFVLVGHSLGGRLMARATEELGIAGVGPNLVHGVHLLGAAFGTGRSAVGLGKLGAPVINYHSRNDQVLKMAFRGAHAGLIKAAGLVGIEGVDAGPVVNKDVSGEVDSHDGYFRKVRLENIR</sequence>